<dbReference type="InterPro" id="IPR006626">
    <property type="entry name" value="PbH1"/>
</dbReference>
<keyword evidence="2" id="KW-1185">Reference proteome</keyword>
<dbReference type="AlphaFoldDB" id="A0AA37WK96"/>
<reference evidence="1" key="2">
    <citation type="submission" date="2023-01" db="EMBL/GenBank/DDBJ databases">
        <title>Draft genome sequence of Agaribacter marinus strain NBRC 110023.</title>
        <authorList>
            <person name="Sun Q."/>
            <person name="Mori K."/>
        </authorList>
    </citation>
    <scope>NUCLEOTIDE SEQUENCE</scope>
    <source>
        <strain evidence="1">NBRC 110023</strain>
    </source>
</reference>
<dbReference type="SUPFAM" id="SSF51126">
    <property type="entry name" value="Pectin lyase-like"/>
    <property type="match status" value="1"/>
</dbReference>
<comment type="caution">
    <text evidence="1">The sequence shown here is derived from an EMBL/GenBank/DDBJ whole genome shotgun (WGS) entry which is preliminary data.</text>
</comment>
<dbReference type="RefSeq" id="WP_284219308.1">
    <property type="nucleotide sequence ID" value="NZ_BSOT01000019.1"/>
</dbReference>
<organism evidence="1 2">
    <name type="scientific">Agaribacter marinus</name>
    <dbReference type="NCBI Taxonomy" id="1431249"/>
    <lineage>
        <taxon>Bacteria</taxon>
        <taxon>Pseudomonadati</taxon>
        <taxon>Pseudomonadota</taxon>
        <taxon>Gammaproteobacteria</taxon>
        <taxon>Alteromonadales</taxon>
        <taxon>Alteromonadaceae</taxon>
        <taxon>Agaribacter</taxon>
    </lineage>
</organism>
<dbReference type="Gene3D" id="2.160.20.10">
    <property type="entry name" value="Single-stranded right-handed beta-helix, Pectin lyase-like"/>
    <property type="match status" value="2"/>
</dbReference>
<proteinExistence type="predicted"/>
<dbReference type="InterPro" id="IPR011050">
    <property type="entry name" value="Pectin_lyase_fold/virulence"/>
</dbReference>
<dbReference type="SMART" id="SM00710">
    <property type="entry name" value="PbH1"/>
    <property type="match status" value="4"/>
</dbReference>
<dbReference type="Proteomes" id="UP001156601">
    <property type="component" value="Unassembled WGS sequence"/>
</dbReference>
<protein>
    <recommendedName>
        <fullName evidence="3">Right handed beta helix domain-containing protein</fullName>
    </recommendedName>
</protein>
<dbReference type="InterPro" id="IPR012334">
    <property type="entry name" value="Pectin_lyas_fold"/>
</dbReference>
<sequence>MSIFFHENTRTARAVSLLLFLFILSSCVNFSTKHDVTRTSSQLGEELQKLLLTTGSTVISDNSVLANFNSYPNAKIKDFVLANENLVSALLLRRAKTNSLSIALEQLTKFDDEEDTTLVVSALLLFPDEQQHLLRSLKQSNVYTDEILNDAVLYSALDPSLLFEKTASNGGSEYRITPLINSVSVSLYTYESGVYNQVYFRKVGTPEWQDARSLEWDAISNAMTGSIIHLEGDTDYEVKVFVEQGSNEYTHLYGFSTRPNYPSVSNSTIYLRDIYSGGSIDLSEYIDAGTPDAWVRVDGTDVEIIGDQENNFALSLGDLSHIVLENINITNAKIYGIYARQAHHVWINNCEIQGYGRTAGDVRDGVSYIDADATRPINYDSGIYLRETGVVTVENCEIHSPNIAANHWGHGHPYGANAMLVTANHSNPEYQGQYIVRNNKFYGSDDVRFNDVIESRLNLRRHGGFIRDSAIHDNYLAFANDDIIELDGGQHNVLVYNNRITQGYNGISIAPNMHGPNFIFNNYIYDLGDQRNYEWAALKMGGIVSAPGGVTNFFYNIVHTDGNGIAAGRVRNDSTFWVNSRNNLFLLNQYSDGKRGYPYLDTENYFLNEFKNDIVFNLRKVRPELYALNASDILLHEDSYDMEFIYSAINSATVFSRISFENNIKNFGVTPNATDPVGDQDDKTNLIDLHETLLSSFSNQNKDNGFYVHSESSIELEGNTWVTLPVDPSQINDNTEFYYQLTIEGEMPEIVGFAFENDNTLSSDRTVKLAGTQSYGIAIGEHASKTISGSIRISDLIDGKVDRIVFILDNDSRRDSKVTFADLSIEVDVTNVFNALSDNQTTDLQVIGLTQ</sequence>
<evidence type="ECO:0008006" key="3">
    <source>
        <dbReference type="Google" id="ProtNLM"/>
    </source>
</evidence>
<reference evidence="1" key="1">
    <citation type="journal article" date="2014" name="Int. J. Syst. Evol. Microbiol.">
        <title>Complete genome sequence of Corynebacterium casei LMG S-19264T (=DSM 44701T), isolated from a smear-ripened cheese.</title>
        <authorList>
            <consortium name="US DOE Joint Genome Institute (JGI-PGF)"/>
            <person name="Walter F."/>
            <person name="Albersmeier A."/>
            <person name="Kalinowski J."/>
            <person name="Ruckert C."/>
        </authorList>
    </citation>
    <scope>NUCLEOTIDE SEQUENCE</scope>
    <source>
        <strain evidence="1">NBRC 110023</strain>
    </source>
</reference>
<accession>A0AA37WK96</accession>
<dbReference type="EMBL" id="BSOT01000019">
    <property type="protein sequence ID" value="GLR72888.1"/>
    <property type="molecule type" value="Genomic_DNA"/>
</dbReference>
<evidence type="ECO:0000313" key="1">
    <source>
        <dbReference type="EMBL" id="GLR72888.1"/>
    </source>
</evidence>
<name>A0AA37WK96_9ALTE</name>
<evidence type="ECO:0000313" key="2">
    <source>
        <dbReference type="Proteomes" id="UP001156601"/>
    </source>
</evidence>
<gene>
    <name evidence="1" type="ORF">GCM10007852_37960</name>
</gene>